<dbReference type="AlphaFoldDB" id="A0A1G7A9X2"/>
<proteinExistence type="predicted"/>
<name>A0A1G7A9X2_9BACT</name>
<organism evidence="1 2">
    <name type="scientific">Dyadobacter soli</name>
    <dbReference type="NCBI Taxonomy" id="659014"/>
    <lineage>
        <taxon>Bacteria</taxon>
        <taxon>Pseudomonadati</taxon>
        <taxon>Bacteroidota</taxon>
        <taxon>Cytophagia</taxon>
        <taxon>Cytophagales</taxon>
        <taxon>Spirosomataceae</taxon>
        <taxon>Dyadobacter</taxon>
    </lineage>
</organism>
<dbReference type="Proteomes" id="UP000198748">
    <property type="component" value="Unassembled WGS sequence"/>
</dbReference>
<evidence type="ECO:0000313" key="2">
    <source>
        <dbReference type="Proteomes" id="UP000198748"/>
    </source>
</evidence>
<dbReference type="RefSeq" id="WP_090147679.1">
    <property type="nucleotide sequence ID" value="NZ_FNAN01000003.1"/>
</dbReference>
<reference evidence="2" key="1">
    <citation type="submission" date="2016-10" db="EMBL/GenBank/DDBJ databases">
        <authorList>
            <person name="Varghese N."/>
            <person name="Submissions S."/>
        </authorList>
    </citation>
    <scope>NUCLEOTIDE SEQUENCE [LARGE SCALE GENOMIC DNA]</scope>
    <source>
        <strain evidence="2">DSM 25329</strain>
    </source>
</reference>
<gene>
    <name evidence="1" type="ORF">SAMN04487996_103377</name>
</gene>
<protein>
    <submittedName>
        <fullName evidence="1">Uncharacterized protein</fullName>
    </submittedName>
</protein>
<keyword evidence="2" id="KW-1185">Reference proteome</keyword>
<accession>A0A1G7A9X2</accession>
<dbReference type="OrthoDB" id="956621at2"/>
<dbReference type="EMBL" id="FNAN01000003">
    <property type="protein sequence ID" value="SDE11297.1"/>
    <property type="molecule type" value="Genomic_DNA"/>
</dbReference>
<sequence>MKTLDIIPILGKSPIGYAKIRSQQTFSNLSLKRLYLSIREHSPWKGTLVLDVTNNSRSTDPKTLSDFKAYLESRYALSEISIAHKRAFVQLYARWLSELGRQPDRLRVIFDKEIGFVEYDVKVEMQREKILIQVQ</sequence>
<evidence type="ECO:0000313" key="1">
    <source>
        <dbReference type="EMBL" id="SDE11297.1"/>
    </source>
</evidence>